<protein>
    <submittedName>
        <fullName evidence="6">ATP-dependent RNA helicase SUPV3L1/SUV3</fullName>
        <ecNumber evidence="6">3.6.4.13</ecNumber>
    </submittedName>
</protein>
<reference evidence="6 7" key="1">
    <citation type="submission" date="2020-08" db="EMBL/GenBank/DDBJ databases">
        <title>The Agave Microbiome: Exploring the role of microbial communities in plant adaptations to desert environments.</title>
        <authorList>
            <person name="Partida-Martinez L.P."/>
        </authorList>
    </citation>
    <scope>NUCLEOTIDE SEQUENCE [LARGE SCALE GENOMIC DNA]</scope>
    <source>
        <strain evidence="6 7">AS3.13</strain>
    </source>
</reference>
<dbReference type="Gene3D" id="3.40.50.300">
    <property type="entry name" value="P-loop containing nucleotide triphosphate hydrolases"/>
    <property type="match status" value="2"/>
</dbReference>
<dbReference type="Proteomes" id="UP000522313">
    <property type="component" value="Unassembled WGS sequence"/>
</dbReference>
<proteinExistence type="predicted"/>
<dbReference type="InterPro" id="IPR027417">
    <property type="entry name" value="P-loop_NTPase"/>
</dbReference>
<evidence type="ECO:0000313" key="7">
    <source>
        <dbReference type="Proteomes" id="UP000522313"/>
    </source>
</evidence>
<keyword evidence="4" id="KW-0067">ATP-binding</keyword>
<feature type="domain" description="Helicase C-terminal" evidence="5">
    <location>
        <begin position="158"/>
        <end position="325"/>
    </location>
</feature>
<accession>A0A7X0JBX0</accession>
<organism evidence="6 7">
    <name type="scientific">Sphingomonas endophytica</name>
    <dbReference type="NCBI Taxonomy" id="869719"/>
    <lineage>
        <taxon>Bacteria</taxon>
        <taxon>Pseudomonadati</taxon>
        <taxon>Pseudomonadota</taxon>
        <taxon>Alphaproteobacteria</taxon>
        <taxon>Sphingomonadales</taxon>
        <taxon>Sphingomonadaceae</taxon>
        <taxon>Sphingomonas</taxon>
    </lineage>
</organism>
<dbReference type="GO" id="GO:0016787">
    <property type="term" value="F:hydrolase activity"/>
    <property type="evidence" value="ECO:0007669"/>
    <property type="project" value="UniProtKB-KW"/>
</dbReference>
<name>A0A7X0JBX0_9SPHN</name>
<dbReference type="EC" id="3.6.4.13" evidence="6"/>
<dbReference type="PROSITE" id="PS51194">
    <property type="entry name" value="HELICASE_CTER"/>
    <property type="match status" value="1"/>
</dbReference>
<evidence type="ECO:0000256" key="2">
    <source>
        <dbReference type="ARBA" id="ARBA00022801"/>
    </source>
</evidence>
<dbReference type="Pfam" id="PF00271">
    <property type="entry name" value="Helicase_C"/>
    <property type="match status" value="1"/>
</dbReference>
<evidence type="ECO:0000259" key="5">
    <source>
        <dbReference type="PROSITE" id="PS51194"/>
    </source>
</evidence>
<evidence type="ECO:0000256" key="4">
    <source>
        <dbReference type="ARBA" id="ARBA00022840"/>
    </source>
</evidence>
<dbReference type="GO" id="GO:0003724">
    <property type="term" value="F:RNA helicase activity"/>
    <property type="evidence" value="ECO:0007669"/>
    <property type="project" value="UniProtKB-EC"/>
</dbReference>
<evidence type="ECO:0000256" key="3">
    <source>
        <dbReference type="ARBA" id="ARBA00022806"/>
    </source>
</evidence>
<keyword evidence="2 6" id="KW-0378">Hydrolase</keyword>
<dbReference type="Pfam" id="PF22527">
    <property type="entry name" value="DEXQc_Suv3"/>
    <property type="match status" value="1"/>
</dbReference>
<sequence>MLGPTNTGKTHLAIERMCAHSSGMIGFPLRLLAREVYDRVVAIKGAERVALITGEERIVPKDARWFLCTAESMPVLSGRPGRPAEGPLQQDVAFVALDEAQLGSDRERGHVFTDRILRARGREETMILGAESLRPVLRALVPGIEIVERPRFSTLSYAGAKKLSRLPRRSAIVAFSAEEVYATAEMLRRLRGGAAVVMGALSPRTRNAQVAMFQAGEVDYLVATDAIGMGLNLDVGHVAFAGLHKFDGQQRRRLRVSEMAQIAGRAGRHQRDGTFGALTEEGPDAFEPEEVAAIEGHRFSRLDWLYWRNGIPDLSSIDALVASLSERPDDLALRAAPEALDLKILKRLAEEPGVRDRARGNVARLWAACGIPDFAKLGLDPHARFVGRVFGYLSHGHIPHQWFADEVARLDRTEGDVETIAGRIAAIRSWAYIAQRPDWLADPQTWAARTLEIEARLSDALHLSLTQRFVDKRTTALAKKIGGGVGALPVEIDAQGEVTIDTHTIGRLEGFRFVVAPDARAHDKRLLLATAEKRLAGERRRRAEALIASEDTQLALGADETIAADGLVVARLARGTSLARPQVVLDDALDCLDPPLRIRVVERLRRWTHESIARTLPALAALSEATRAAEAGPALRSIAAAMEAGAGFAQRLPLRDAIEALAPGQRHWLRQQRITIGALDLFDPRLLKPAAQAWRRALLAAYGTPTPPMPPPGATTLPRGAPGAVPLMGFRALGGQAVRIDLVERVARAAHDARGAHGRAPFAPDPGLAVSIGLEPATVARLMAELGFRPVAKPDAAPHYVWRGRARAKVAAPDPANAFAALAGLMGR</sequence>
<gene>
    <name evidence="6" type="ORF">F4693_001748</name>
</gene>
<dbReference type="AlphaFoldDB" id="A0A7X0JBX0"/>
<dbReference type="InterPro" id="IPR055206">
    <property type="entry name" value="DEXQc_SUV3"/>
</dbReference>
<dbReference type="SMART" id="SM00490">
    <property type="entry name" value="HELICc"/>
    <property type="match status" value="1"/>
</dbReference>
<comment type="caution">
    <text evidence="6">The sequence shown here is derived from an EMBL/GenBank/DDBJ whole genome shotgun (WGS) entry which is preliminary data.</text>
</comment>
<reference evidence="6 7" key="2">
    <citation type="submission" date="2020-08" db="EMBL/GenBank/DDBJ databases">
        <authorList>
            <person name="Partida-Martinez L."/>
            <person name="Huntemann M."/>
            <person name="Clum A."/>
            <person name="Wang J."/>
            <person name="Palaniappan K."/>
            <person name="Ritter S."/>
            <person name="Chen I.-M."/>
            <person name="Stamatis D."/>
            <person name="Reddy T."/>
            <person name="O'Malley R."/>
            <person name="Daum C."/>
            <person name="Shapiro N."/>
            <person name="Ivanova N."/>
            <person name="Kyrpides N."/>
            <person name="Woyke T."/>
        </authorList>
    </citation>
    <scope>NUCLEOTIDE SEQUENCE [LARGE SCALE GENOMIC DNA]</scope>
    <source>
        <strain evidence="6 7">AS3.13</strain>
    </source>
</reference>
<keyword evidence="3 6" id="KW-0347">Helicase</keyword>
<dbReference type="InterPro" id="IPR050699">
    <property type="entry name" value="RNA-DNA_Helicase"/>
</dbReference>
<dbReference type="SUPFAM" id="SSF52540">
    <property type="entry name" value="P-loop containing nucleoside triphosphate hydrolases"/>
    <property type="match status" value="2"/>
</dbReference>
<evidence type="ECO:0000313" key="6">
    <source>
        <dbReference type="EMBL" id="MBB6504771.1"/>
    </source>
</evidence>
<dbReference type="GO" id="GO:0005524">
    <property type="term" value="F:ATP binding"/>
    <property type="evidence" value="ECO:0007669"/>
    <property type="project" value="UniProtKB-KW"/>
</dbReference>
<dbReference type="InterPro" id="IPR001650">
    <property type="entry name" value="Helicase_C-like"/>
</dbReference>
<dbReference type="EMBL" id="JACHBT010000008">
    <property type="protein sequence ID" value="MBB6504771.1"/>
    <property type="molecule type" value="Genomic_DNA"/>
</dbReference>
<dbReference type="PANTHER" id="PTHR12131:SF1">
    <property type="entry name" value="ATP-DEPENDENT RNA HELICASE SUPV3L1, MITOCHONDRIAL-RELATED"/>
    <property type="match status" value="1"/>
</dbReference>
<dbReference type="PANTHER" id="PTHR12131">
    <property type="entry name" value="ATP-DEPENDENT RNA AND DNA HELICASE"/>
    <property type="match status" value="1"/>
</dbReference>
<evidence type="ECO:0000256" key="1">
    <source>
        <dbReference type="ARBA" id="ARBA00022741"/>
    </source>
</evidence>
<keyword evidence="1" id="KW-0547">Nucleotide-binding</keyword>